<dbReference type="GO" id="GO:0009506">
    <property type="term" value="C:plasmodesma"/>
    <property type="evidence" value="ECO:0007669"/>
    <property type="project" value="TreeGrafter"/>
</dbReference>
<comment type="caution">
    <text evidence="1">The sequence shown here is derived from an EMBL/GenBank/DDBJ whole genome shotgun (WGS) entry which is preliminary data.</text>
</comment>
<evidence type="ECO:0000313" key="2">
    <source>
        <dbReference type="Proteomes" id="UP000729402"/>
    </source>
</evidence>
<dbReference type="InterPro" id="IPR045272">
    <property type="entry name" value="ANXUR1/2-like"/>
</dbReference>
<dbReference type="EMBL" id="JAAALK010000284">
    <property type="protein sequence ID" value="KAG8069044.1"/>
    <property type="molecule type" value="Genomic_DNA"/>
</dbReference>
<proteinExistence type="predicted"/>
<protein>
    <recommendedName>
        <fullName evidence="3">Protein kinase domain-containing protein</fullName>
    </recommendedName>
</protein>
<dbReference type="AlphaFoldDB" id="A0A8J5SMI8"/>
<dbReference type="GO" id="GO:0005886">
    <property type="term" value="C:plasma membrane"/>
    <property type="evidence" value="ECO:0007669"/>
    <property type="project" value="TreeGrafter"/>
</dbReference>
<dbReference type="GO" id="GO:0004714">
    <property type="term" value="F:transmembrane receptor protein tyrosine kinase activity"/>
    <property type="evidence" value="ECO:0007669"/>
    <property type="project" value="InterPro"/>
</dbReference>
<accession>A0A8J5SMI8</accession>
<dbReference type="OrthoDB" id="2013824at2759"/>
<reference evidence="1" key="2">
    <citation type="submission" date="2021-02" db="EMBL/GenBank/DDBJ databases">
        <authorList>
            <person name="Kimball J.A."/>
            <person name="Haas M.W."/>
            <person name="Macchietto M."/>
            <person name="Kono T."/>
            <person name="Duquette J."/>
            <person name="Shao M."/>
        </authorList>
    </citation>
    <scope>NUCLEOTIDE SEQUENCE</scope>
    <source>
        <tissue evidence="1">Fresh leaf tissue</tissue>
    </source>
</reference>
<reference evidence="1" key="1">
    <citation type="journal article" date="2021" name="bioRxiv">
        <title>Whole Genome Assembly and Annotation of Northern Wild Rice, Zizania palustris L., Supports a Whole Genome Duplication in the Zizania Genus.</title>
        <authorList>
            <person name="Haas M."/>
            <person name="Kono T."/>
            <person name="Macchietto M."/>
            <person name="Millas R."/>
            <person name="McGilp L."/>
            <person name="Shao M."/>
            <person name="Duquette J."/>
            <person name="Hirsch C.N."/>
            <person name="Kimball J."/>
        </authorList>
    </citation>
    <scope>NUCLEOTIDE SEQUENCE</scope>
    <source>
        <tissue evidence="1">Fresh leaf tissue</tissue>
    </source>
</reference>
<sequence>MEHGSLRSRLYGGGAATAPLSWAQRLEACVGAARGLLYLHTSNILLDNDLTTKVTDFGLFKAGPDIDETHVSMAVRGSFGYIDRRIAEAVRPTALRKYGETVARCLADRGADRATMEDVMWSLQFVMRLQEVNGLDVFDVSSLNMVHERNLQT</sequence>
<evidence type="ECO:0000313" key="1">
    <source>
        <dbReference type="EMBL" id="KAG8069044.1"/>
    </source>
</evidence>
<dbReference type="Proteomes" id="UP000729402">
    <property type="component" value="Unassembled WGS sequence"/>
</dbReference>
<dbReference type="PANTHER" id="PTHR27003:SF319">
    <property type="entry name" value="OS01G0155500 PROTEIN"/>
    <property type="match status" value="1"/>
</dbReference>
<evidence type="ECO:0008006" key="3">
    <source>
        <dbReference type="Google" id="ProtNLM"/>
    </source>
</evidence>
<dbReference type="PANTHER" id="PTHR27003">
    <property type="entry name" value="OS07G0166700 PROTEIN"/>
    <property type="match status" value="1"/>
</dbReference>
<keyword evidence="2" id="KW-1185">Reference proteome</keyword>
<name>A0A8J5SMI8_ZIZPA</name>
<organism evidence="1 2">
    <name type="scientific">Zizania palustris</name>
    <name type="common">Northern wild rice</name>
    <dbReference type="NCBI Taxonomy" id="103762"/>
    <lineage>
        <taxon>Eukaryota</taxon>
        <taxon>Viridiplantae</taxon>
        <taxon>Streptophyta</taxon>
        <taxon>Embryophyta</taxon>
        <taxon>Tracheophyta</taxon>
        <taxon>Spermatophyta</taxon>
        <taxon>Magnoliopsida</taxon>
        <taxon>Liliopsida</taxon>
        <taxon>Poales</taxon>
        <taxon>Poaceae</taxon>
        <taxon>BOP clade</taxon>
        <taxon>Oryzoideae</taxon>
        <taxon>Oryzeae</taxon>
        <taxon>Zizaniinae</taxon>
        <taxon>Zizania</taxon>
    </lineage>
</organism>
<gene>
    <name evidence="1" type="ORF">GUJ93_ZPchr0005g14427</name>
</gene>